<dbReference type="InterPro" id="IPR036514">
    <property type="entry name" value="SGNH_hydro_sf"/>
</dbReference>
<feature type="domain" description="SGNH hydrolase-type esterase N-terminal" evidence="2">
    <location>
        <begin position="21"/>
        <end position="166"/>
    </location>
</feature>
<dbReference type="RefSeq" id="WP_319832432.1">
    <property type="nucleotide sequence ID" value="NZ_CP138858.1"/>
</dbReference>
<dbReference type="SUPFAM" id="SSF52266">
    <property type="entry name" value="SGNH hydrolase"/>
    <property type="match status" value="1"/>
</dbReference>
<dbReference type="Pfam" id="PF14606">
    <property type="entry name" value="Lipase_GDSL_3"/>
    <property type="match status" value="1"/>
</dbReference>
<dbReference type="Gene3D" id="3.40.50.1110">
    <property type="entry name" value="SGNH hydrolase"/>
    <property type="match status" value="1"/>
</dbReference>
<organism evidence="3 4">
    <name type="scientific">Coraliomargarita algicola</name>
    <dbReference type="NCBI Taxonomy" id="3092156"/>
    <lineage>
        <taxon>Bacteria</taxon>
        <taxon>Pseudomonadati</taxon>
        <taxon>Verrucomicrobiota</taxon>
        <taxon>Opitutia</taxon>
        <taxon>Puniceicoccales</taxon>
        <taxon>Coraliomargaritaceae</taxon>
        <taxon>Coraliomargarita</taxon>
    </lineage>
</organism>
<dbReference type="GO" id="GO:0016787">
    <property type="term" value="F:hydrolase activity"/>
    <property type="evidence" value="ECO:0007669"/>
    <property type="project" value="UniProtKB-KW"/>
</dbReference>
<accession>A0ABZ0RJA1</accession>
<proteinExistence type="predicted"/>
<sequence>MRIDEIDSNFRSQQIGDEVIHFLDARKAPFVVEGFPWSRTDQALYRLPPHFTKNEVNEGQLRLAHHTSGGVVRFATDARYIALRASLHENCDMDHMPRTGSMGFDLYRGHGADSIHVATVKPQRDQIQIEQIIVGNEAGMQEWLLHLPLYSGVDSLEIGVSPDAMIKEPMPHRIEAPVAFYGSSITQGACASRPGNAYPAMLCREMDVELINLGFAGAAHGEMSLAEAISELQLSAFVMDYDHNPATVEPLRATHEPFFKIIRERQPDLPILLISRCDFWDYKNTEACRERREVIRRTWRHANACGDQNVYFIDGEQLFGDRHRPWCTVDTCHPNDLGFYKIFEHVLPILKQALSNHSY</sequence>
<evidence type="ECO:0000313" key="3">
    <source>
        <dbReference type="EMBL" id="WPJ95553.1"/>
    </source>
</evidence>
<evidence type="ECO:0000259" key="2">
    <source>
        <dbReference type="Pfam" id="PF14607"/>
    </source>
</evidence>
<dbReference type="InterPro" id="IPR013830">
    <property type="entry name" value="SGNH_hydro"/>
</dbReference>
<keyword evidence="3" id="KW-0378">Hydrolase</keyword>
<dbReference type="Pfam" id="PF14607">
    <property type="entry name" value="GxDLY"/>
    <property type="match status" value="1"/>
</dbReference>
<evidence type="ECO:0000313" key="4">
    <source>
        <dbReference type="Proteomes" id="UP001324993"/>
    </source>
</evidence>
<name>A0ABZ0RJA1_9BACT</name>
<dbReference type="InterPro" id="IPR032740">
    <property type="entry name" value="GxDLY"/>
</dbReference>
<keyword evidence="4" id="KW-1185">Reference proteome</keyword>
<reference evidence="3 4" key="1">
    <citation type="submission" date="2023-11" db="EMBL/GenBank/DDBJ databases">
        <title>Coraliomargarita sp. nov., isolated from marine algae.</title>
        <authorList>
            <person name="Lee J.K."/>
            <person name="Baek J.H."/>
            <person name="Kim J.M."/>
            <person name="Choi D.G."/>
            <person name="Jeon C.O."/>
        </authorList>
    </citation>
    <scope>NUCLEOTIDE SEQUENCE [LARGE SCALE GENOMIC DNA]</scope>
    <source>
        <strain evidence="3 4">J2-16</strain>
    </source>
</reference>
<dbReference type="Gene3D" id="2.60.120.260">
    <property type="entry name" value="Galactose-binding domain-like"/>
    <property type="match status" value="1"/>
</dbReference>
<dbReference type="Proteomes" id="UP001324993">
    <property type="component" value="Chromosome"/>
</dbReference>
<evidence type="ECO:0000259" key="1">
    <source>
        <dbReference type="Pfam" id="PF14606"/>
    </source>
</evidence>
<gene>
    <name evidence="3" type="ORF">SH580_19225</name>
</gene>
<protein>
    <submittedName>
        <fullName evidence="3">SGNH/GDSL hydrolase family protein</fullName>
    </submittedName>
</protein>
<feature type="domain" description="SGNH hydrolase-type esterase" evidence="1">
    <location>
        <begin position="176"/>
        <end position="351"/>
    </location>
</feature>
<dbReference type="EMBL" id="CP138858">
    <property type="protein sequence ID" value="WPJ95553.1"/>
    <property type="molecule type" value="Genomic_DNA"/>
</dbReference>